<protein>
    <submittedName>
        <fullName evidence="6">TetR/AcrR family transcriptional regulator</fullName>
    </submittedName>
</protein>
<dbReference type="InterPro" id="IPR009057">
    <property type="entry name" value="Homeodomain-like_sf"/>
</dbReference>
<dbReference type="PANTHER" id="PTHR30055:SF158">
    <property type="entry name" value="POSSIBLE TRANSCRIPTIONAL REGULATORY PROTEIN (PROBABLY TETR-FAMILY)"/>
    <property type="match status" value="1"/>
</dbReference>
<dbReference type="Proteomes" id="UP001501237">
    <property type="component" value="Unassembled WGS sequence"/>
</dbReference>
<name>A0ABP6QMC1_9ACTN</name>
<dbReference type="Pfam" id="PF21943">
    <property type="entry name" value="TetR_C_46"/>
    <property type="match status" value="1"/>
</dbReference>
<dbReference type="PRINTS" id="PR00455">
    <property type="entry name" value="HTHTETR"/>
</dbReference>
<dbReference type="PANTHER" id="PTHR30055">
    <property type="entry name" value="HTH-TYPE TRANSCRIPTIONAL REGULATOR RUTR"/>
    <property type="match status" value="1"/>
</dbReference>
<dbReference type="PROSITE" id="PS50977">
    <property type="entry name" value="HTH_TETR_2"/>
    <property type="match status" value="1"/>
</dbReference>
<dbReference type="Pfam" id="PF00440">
    <property type="entry name" value="TetR_N"/>
    <property type="match status" value="1"/>
</dbReference>
<dbReference type="SUPFAM" id="SSF46689">
    <property type="entry name" value="Homeodomain-like"/>
    <property type="match status" value="1"/>
</dbReference>
<evidence type="ECO:0000256" key="4">
    <source>
        <dbReference type="PROSITE-ProRule" id="PRU00335"/>
    </source>
</evidence>
<evidence type="ECO:0000256" key="1">
    <source>
        <dbReference type="ARBA" id="ARBA00023015"/>
    </source>
</evidence>
<accession>A0ABP6QMC1</accession>
<gene>
    <name evidence="6" type="ORF">GCM10010468_74260</name>
</gene>
<comment type="caution">
    <text evidence="6">The sequence shown here is derived from an EMBL/GenBank/DDBJ whole genome shotgun (WGS) entry which is preliminary data.</text>
</comment>
<dbReference type="SUPFAM" id="SSF48498">
    <property type="entry name" value="Tetracyclin repressor-like, C-terminal domain"/>
    <property type="match status" value="1"/>
</dbReference>
<keyword evidence="3" id="KW-0804">Transcription</keyword>
<reference evidence="7" key="1">
    <citation type="journal article" date="2019" name="Int. J. Syst. Evol. Microbiol.">
        <title>The Global Catalogue of Microorganisms (GCM) 10K type strain sequencing project: providing services to taxonomists for standard genome sequencing and annotation.</title>
        <authorList>
            <consortium name="The Broad Institute Genomics Platform"/>
            <consortium name="The Broad Institute Genome Sequencing Center for Infectious Disease"/>
            <person name="Wu L."/>
            <person name="Ma J."/>
        </authorList>
    </citation>
    <scope>NUCLEOTIDE SEQUENCE [LARGE SCALE GENOMIC DNA]</scope>
    <source>
        <strain evidence="7">JCM 9377</strain>
    </source>
</reference>
<evidence type="ECO:0000313" key="6">
    <source>
        <dbReference type="EMBL" id="GAA3238626.1"/>
    </source>
</evidence>
<dbReference type="Gene3D" id="1.10.357.10">
    <property type="entry name" value="Tetracycline Repressor, domain 2"/>
    <property type="match status" value="1"/>
</dbReference>
<evidence type="ECO:0000313" key="7">
    <source>
        <dbReference type="Proteomes" id="UP001501237"/>
    </source>
</evidence>
<evidence type="ECO:0000256" key="2">
    <source>
        <dbReference type="ARBA" id="ARBA00023125"/>
    </source>
</evidence>
<keyword evidence="2 4" id="KW-0238">DNA-binding</keyword>
<feature type="DNA-binding region" description="H-T-H motif" evidence="4">
    <location>
        <begin position="27"/>
        <end position="46"/>
    </location>
</feature>
<keyword evidence="7" id="KW-1185">Reference proteome</keyword>
<evidence type="ECO:0000259" key="5">
    <source>
        <dbReference type="PROSITE" id="PS50977"/>
    </source>
</evidence>
<organism evidence="6 7">
    <name type="scientific">Actinocorallia longicatena</name>
    <dbReference type="NCBI Taxonomy" id="111803"/>
    <lineage>
        <taxon>Bacteria</taxon>
        <taxon>Bacillati</taxon>
        <taxon>Actinomycetota</taxon>
        <taxon>Actinomycetes</taxon>
        <taxon>Streptosporangiales</taxon>
        <taxon>Thermomonosporaceae</taxon>
        <taxon>Actinocorallia</taxon>
    </lineage>
</organism>
<evidence type="ECO:0000256" key="3">
    <source>
        <dbReference type="ARBA" id="ARBA00023163"/>
    </source>
</evidence>
<sequence length="190" mass="21104">MSRADRETQMLDVAEEVFAERNFAVATMDEIAERCGVSKPLLYDYFGSKEGLLTAAVNRARTELYEVTTAAMALGTEPRDILERGLVAYYTFATAHSRSFAVLIQEPMAATFDAVESVRRQQHGLIAPVIAAWAPHVEDERITAYTELIIGACERISLWAMHDGISPERAAAYTLDFCWDGLRVLVDPSP</sequence>
<dbReference type="InterPro" id="IPR001647">
    <property type="entry name" value="HTH_TetR"/>
</dbReference>
<dbReference type="EMBL" id="BAAAUV010000035">
    <property type="protein sequence ID" value="GAA3238626.1"/>
    <property type="molecule type" value="Genomic_DNA"/>
</dbReference>
<keyword evidence="1" id="KW-0805">Transcription regulation</keyword>
<dbReference type="InterPro" id="IPR050109">
    <property type="entry name" value="HTH-type_TetR-like_transc_reg"/>
</dbReference>
<dbReference type="InterPro" id="IPR036271">
    <property type="entry name" value="Tet_transcr_reg_TetR-rel_C_sf"/>
</dbReference>
<proteinExistence type="predicted"/>
<feature type="domain" description="HTH tetR-type" evidence="5">
    <location>
        <begin position="4"/>
        <end position="64"/>
    </location>
</feature>
<dbReference type="InterPro" id="IPR054129">
    <property type="entry name" value="DesT_TetR_C"/>
</dbReference>